<keyword evidence="5 6" id="KW-0949">S-adenosyl-L-methionine</keyword>
<dbReference type="PANTHER" id="PTHR11265">
    <property type="entry name" value="S-ADENOSYL-METHYLTRANSFERASE MRAW"/>
    <property type="match status" value="1"/>
</dbReference>
<keyword evidence="4 6" id="KW-0808">Transferase</keyword>
<evidence type="ECO:0000256" key="2">
    <source>
        <dbReference type="ARBA" id="ARBA00022552"/>
    </source>
</evidence>
<dbReference type="EMBL" id="PCRH01000060">
    <property type="protein sequence ID" value="PIP16921.1"/>
    <property type="molecule type" value="Genomic_DNA"/>
</dbReference>
<sequence>MHQSVLLKEVLEYLNPQPGQNFIDCTIGLAGHALPIAQKILPYGKILGIELDKQVLKKIGPAVAQQENIILKQGNFAHLEKIVEQVNFRPINGILFDLGMSSWQIEESGRGFSFQKEEPLLMSYQEKGLTAEEIINQWPEEDLAKILKEYGQERYARQIVKRIEQIRQTQPIKTTKQLVEIVAWATPARYHHQRIHWATRTFQALRIAVNDELNNLSKALPQAKDLLEKNGSLAIISFHSLEDRIVKNFFREAAQKGYLKILTKKPISPSQEEITFNPRSRSAKLRVALKQ</sequence>
<feature type="binding site" evidence="6">
    <location>
        <position position="76"/>
    </location>
    <ligand>
        <name>S-adenosyl-L-methionine</name>
        <dbReference type="ChEBI" id="CHEBI:59789"/>
    </ligand>
</feature>
<evidence type="ECO:0000256" key="4">
    <source>
        <dbReference type="ARBA" id="ARBA00022679"/>
    </source>
</evidence>
<evidence type="ECO:0000256" key="5">
    <source>
        <dbReference type="ARBA" id="ARBA00022691"/>
    </source>
</evidence>
<dbReference type="GO" id="GO:0071424">
    <property type="term" value="F:rRNA (cytosine-N4-)-methyltransferase activity"/>
    <property type="evidence" value="ECO:0007669"/>
    <property type="project" value="UniProtKB-UniRule"/>
</dbReference>
<dbReference type="SUPFAM" id="SSF81799">
    <property type="entry name" value="Putative methyltransferase TM0872, insert domain"/>
    <property type="match status" value="1"/>
</dbReference>
<evidence type="ECO:0000256" key="3">
    <source>
        <dbReference type="ARBA" id="ARBA00022603"/>
    </source>
</evidence>
<feature type="binding site" evidence="6">
    <location>
        <position position="50"/>
    </location>
    <ligand>
        <name>S-adenosyl-L-methionine</name>
        <dbReference type="ChEBI" id="CHEBI:59789"/>
    </ligand>
</feature>
<reference evidence="7 8" key="1">
    <citation type="submission" date="2017-09" db="EMBL/GenBank/DDBJ databases">
        <title>Depth-based differentiation of microbial function through sediment-hosted aquifers and enrichment of novel symbionts in the deep terrestrial subsurface.</title>
        <authorList>
            <person name="Probst A.J."/>
            <person name="Ladd B."/>
            <person name="Jarett J.K."/>
            <person name="Geller-Mcgrath D.E."/>
            <person name="Sieber C.M."/>
            <person name="Emerson J.B."/>
            <person name="Anantharaman K."/>
            <person name="Thomas B.C."/>
            <person name="Malmstrom R."/>
            <person name="Stieglmeier M."/>
            <person name="Klingl A."/>
            <person name="Woyke T."/>
            <person name="Ryan C.M."/>
            <person name="Banfield J.F."/>
        </authorList>
    </citation>
    <scope>NUCLEOTIDE SEQUENCE [LARGE SCALE GENOMIC DNA]</scope>
    <source>
        <strain evidence="7">CG23_combo_of_CG06-09_8_20_14_all_37_13</strain>
    </source>
</reference>
<feature type="binding site" evidence="6">
    <location>
        <position position="104"/>
    </location>
    <ligand>
        <name>S-adenosyl-L-methionine</name>
        <dbReference type="ChEBI" id="CHEBI:59789"/>
    </ligand>
</feature>
<dbReference type="GO" id="GO:0005737">
    <property type="term" value="C:cytoplasm"/>
    <property type="evidence" value="ECO:0007669"/>
    <property type="project" value="UniProtKB-SubCell"/>
</dbReference>
<dbReference type="GO" id="GO:0070475">
    <property type="term" value="P:rRNA base methylation"/>
    <property type="evidence" value="ECO:0007669"/>
    <property type="project" value="UniProtKB-UniRule"/>
</dbReference>
<dbReference type="SUPFAM" id="SSF53335">
    <property type="entry name" value="S-adenosyl-L-methionine-dependent methyltransferases"/>
    <property type="match status" value="1"/>
</dbReference>
<keyword evidence="3 6" id="KW-0489">Methyltransferase</keyword>
<dbReference type="AlphaFoldDB" id="A0A2G9YEG4"/>
<dbReference type="Gene3D" id="3.40.50.150">
    <property type="entry name" value="Vaccinia Virus protein VP39"/>
    <property type="match status" value="1"/>
</dbReference>
<dbReference type="InterPro" id="IPR029063">
    <property type="entry name" value="SAM-dependent_MTases_sf"/>
</dbReference>
<accession>A0A2G9YEG4</accession>
<comment type="function">
    <text evidence="6">Specifically methylates the N4 position of cytidine in position 1402 (C1402) of 16S rRNA.</text>
</comment>
<dbReference type="EC" id="2.1.1.199" evidence="6"/>
<comment type="similarity">
    <text evidence="1 6">Belongs to the methyltransferase superfamily. RsmH family.</text>
</comment>
<evidence type="ECO:0000313" key="7">
    <source>
        <dbReference type="EMBL" id="PIP16921.1"/>
    </source>
</evidence>
<dbReference type="InterPro" id="IPR002903">
    <property type="entry name" value="RsmH"/>
</dbReference>
<comment type="catalytic activity">
    <reaction evidence="6">
        <text>cytidine(1402) in 16S rRNA + S-adenosyl-L-methionine = N(4)-methylcytidine(1402) in 16S rRNA + S-adenosyl-L-homocysteine + H(+)</text>
        <dbReference type="Rhea" id="RHEA:42928"/>
        <dbReference type="Rhea" id="RHEA-COMP:10286"/>
        <dbReference type="Rhea" id="RHEA-COMP:10287"/>
        <dbReference type="ChEBI" id="CHEBI:15378"/>
        <dbReference type="ChEBI" id="CHEBI:57856"/>
        <dbReference type="ChEBI" id="CHEBI:59789"/>
        <dbReference type="ChEBI" id="CHEBI:74506"/>
        <dbReference type="ChEBI" id="CHEBI:82748"/>
        <dbReference type="EC" id="2.1.1.199"/>
    </reaction>
</comment>
<comment type="caution">
    <text evidence="7">The sequence shown here is derived from an EMBL/GenBank/DDBJ whole genome shotgun (WGS) entry which is preliminary data.</text>
</comment>
<dbReference type="InterPro" id="IPR023397">
    <property type="entry name" value="SAM-dep_MeTrfase_MraW_recog"/>
</dbReference>
<dbReference type="Gene3D" id="1.10.150.170">
    <property type="entry name" value="Putative methyltransferase TM0872, insert domain"/>
    <property type="match status" value="1"/>
</dbReference>
<dbReference type="PIRSF" id="PIRSF004486">
    <property type="entry name" value="MraW"/>
    <property type="match status" value="1"/>
</dbReference>
<feature type="binding site" evidence="6">
    <location>
        <position position="97"/>
    </location>
    <ligand>
        <name>S-adenosyl-L-methionine</name>
        <dbReference type="ChEBI" id="CHEBI:59789"/>
    </ligand>
</feature>
<dbReference type="HAMAP" id="MF_01007">
    <property type="entry name" value="16SrRNA_methyltr_H"/>
    <property type="match status" value="1"/>
</dbReference>
<dbReference type="Proteomes" id="UP000231480">
    <property type="component" value="Unassembled WGS sequence"/>
</dbReference>
<proteinExistence type="inferred from homology"/>
<name>A0A2G9YEG4_9BACT</name>
<organism evidence="7 8">
    <name type="scientific">Candidatus Portnoybacteria bacterium CG23_combo_of_CG06-09_8_20_14_all_37_13</name>
    <dbReference type="NCBI Taxonomy" id="1974819"/>
    <lineage>
        <taxon>Bacteria</taxon>
        <taxon>Candidatus Portnoyibacteriota</taxon>
    </lineage>
</organism>
<evidence type="ECO:0000256" key="1">
    <source>
        <dbReference type="ARBA" id="ARBA00010396"/>
    </source>
</evidence>
<evidence type="ECO:0000256" key="6">
    <source>
        <dbReference type="HAMAP-Rule" id="MF_01007"/>
    </source>
</evidence>
<evidence type="ECO:0000313" key="8">
    <source>
        <dbReference type="Proteomes" id="UP000231480"/>
    </source>
</evidence>
<gene>
    <name evidence="6" type="primary">rsmH</name>
    <name evidence="7" type="ORF">COX44_02740</name>
</gene>
<feature type="binding site" evidence="6">
    <location>
        <begin position="30"/>
        <end position="32"/>
    </location>
    <ligand>
        <name>S-adenosyl-L-methionine</name>
        <dbReference type="ChEBI" id="CHEBI:59789"/>
    </ligand>
</feature>
<keyword evidence="6" id="KW-0963">Cytoplasm</keyword>
<comment type="subcellular location">
    <subcellularLocation>
        <location evidence="6">Cytoplasm</location>
    </subcellularLocation>
</comment>
<dbReference type="Pfam" id="PF01795">
    <property type="entry name" value="Methyltransf_5"/>
    <property type="match status" value="1"/>
</dbReference>
<dbReference type="PANTHER" id="PTHR11265:SF0">
    <property type="entry name" value="12S RRNA N4-METHYLCYTIDINE METHYLTRANSFERASE"/>
    <property type="match status" value="1"/>
</dbReference>
<dbReference type="NCBIfam" id="TIGR00006">
    <property type="entry name" value="16S rRNA (cytosine(1402)-N(4))-methyltransferase RsmH"/>
    <property type="match status" value="1"/>
</dbReference>
<keyword evidence="2 6" id="KW-0698">rRNA processing</keyword>
<protein>
    <recommendedName>
        <fullName evidence="6">Ribosomal RNA small subunit methyltransferase H</fullName>
        <ecNumber evidence="6">2.1.1.199</ecNumber>
    </recommendedName>
    <alternativeName>
        <fullName evidence="6">16S rRNA m(4)C1402 methyltransferase</fullName>
    </alternativeName>
    <alternativeName>
        <fullName evidence="6">rRNA (cytosine-N(4)-)-methyltransferase RsmH</fullName>
    </alternativeName>
</protein>